<feature type="transmembrane region" description="Helical" evidence="1">
    <location>
        <begin position="166"/>
        <end position="184"/>
    </location>
</feature>
<evidence type="ECO:0008006" key="4">
    <source>
        <dbReference type="Google" id="ProtNLM"/>
    </source>
</evidence>
<name>A0A418PPV7_9BACT</name>
<evidence type="ECO:0000313" key="2">
    <source>
        <dbReference type="EMBL" id="RIW14117.1"/>
    </source>
</evidence>
<keyword evidence="3" id="KW-1185">Reference proteome</keyword>
<keyword evidence="1" id="KW-0812">Transmembrane</keyword>
<dbReference type="OrthoDB" id="940265at2"/>
<dbReference type="RefSeq" id="WP_119478660.1">
    <property type="nucleotide sequence ID" value="NZ_QXML01000007.1"/>
</dbReference>
<evidence type="ECO:0000313" key="3">
    <source>
        <dbReference type="Proteomes" id="UP000283522"/>
    </source>
</evidence>
<organism evidence="2 3">
    <name type="scientific">Algoriphagus lacus</name>
    <dbReference type="NCBI Taxonomy" id="2056311"/>
    <lineage>
        <taxon>Bacteria</taxon>
        <taxon>Pseudomonadati</taxon>
        <taxon>Bacteroidota</taxon>
        <taxon>Cytophagia</taxon>
        <taxon>Cytophagales</taxon>
        <taxon>Cyclobacteriaceae</taxon>
        <taxon>Algoriphagus</taxon>
    </lineage>
</organism>
<feature type="transmembrane region" description="Helical" evidence="1">
    <location>
        <begin position="142"/>
        <end position="160"/>
    </location>
</feature>
<keyword evidence="1" id="KW-1133">Transmembrane helix</keyword>
<proteinExistence type="predicted"/>
<protein>
    <recommendedName>
        <fullName evidence="4">DoxX family membrane protein</fullName>
    </recommendedName>
</protein>
<accession>A0A418PPV7</accession>
<dbReference type="Proteomes" id="UP000283522">
    <property type="component" value="Unassembled WGS sequence"/>
</dbReference>
<feature type="transmembrane region" description="Helical" evidence="1">
    <location>
        <begin position="74"/>
        <end position="92"/>
    </location>
</feature>
<feature type="transmembrane region" description="Helical" evidence="1">
    <location>
        <begin position="49"/>
        <end position="67"/>
    </location>
</feature>
<evidence type="ECO:0000256" key="1">
    <source>
        <dbReference type="SAM" id="Phobius"/>
    </source>
</evidence>
<comment type="caution">
    <text evidence="2">The sequence shown here is derived from an EMBL/GenBank/DDBJ whole genome shotgun (WGS) entry which is preliminary data.</text>
</comment>
<keyword evidence="1" id="KW-0472">Membrane</keyword>
<dbReference type="EMBL" id="QXML01000007">
    <property type="protein sequence ID" value="RIW14117.1"/>
    <property type="molecule type" value="Genomic_DNA"/>
</dbReference>
<dbReference type="AlphaFoldDB" id="A0A418PPV7"/>
<feature type="transmembrane region" description="Helical" evidence="1">
    <location>
        <begin position="98"/>
        <end position="121"/>
    </location>
</feature>
<sequence length="200" mass="22668">MKNFFIQSISAFLGFTFWGAGMVKLYEGHHFIGWIGPQWLVEKLAEYDLGLYAEFIAIAQITIGFMLMTSRFKLLGGIMLVPMILNILMVTISQNWQGTPYVLAVLLAMNGFLLWQFRDYFSPLVNESFPKTSNRTKVKRTWTGHGVWLVGLSLNLLSISVSYEQLTLAFVLAGIGVVLGILSFRVDRYYLSQATFSNQL</sequence>
<gene>
    <name evidence="2" type="ORF">D0X99_15050</name>
</gene>
<reference evidence="2 3" key="1">
    <citation type="submission" date="2018-09" db="EMBL/GenBank/DDBJ databases">
        <authorList>
            <person name="Wang X."/>
            <person name="Du Z."/>
        </authorList>
    </citation>
    <scope>NUCLEOTIDE SEQUENCE [LARGE SCALE GENOMIC DNA]</scope>
    <source>
        <strain evidence="2 3">N3</strain>
    </source>
</reference>